<evidence type="ECO:0000256" key="6">
    <source>
        <dbReference type="ARBA" id="ARBA00022723"/>
    </source>
</evidence>
<gene>
    <name evidence="12" type="ORF">A3B37_01205</name>
</gene>
<evidence type="ECO:0000256" key="7">
    <source>
        <dbReference type="ARBA" id="ARBA00022741"/>
    </source>
</evidence>
<evidence type="ECO:0000256" key="8">
    <source>
        <dbReference type="ARBA" id="ARBA00022840"/>
    </source>
</evidence>
<dbReference type="EMBL" id="MHQS01000006">
    <property type="protein sequence ID" value="OHA09143.1"/>
    <property type="molecule type" value="Genomic_DNA"/>
</dbReference>
<dbReference type="GO" id="GO:0005524">
    <property type="term" value="F:ATP binding"/>
    <property type="evidence" value="ECO:0007669"/>
    <property type="project" value="UniProtKB-KW"/>
</dbReference>
<keyword evidence="8" id="KW-0067">ATP-binding</keyword>
<dbReference type="GO" id="GO:0005737">
    <property type="term" value="C:cytoplasm"/>
    <property type="evidence" value="ECO:0007669"/>
    <property type="project" value="UniProtKB-SubCell"/>
</dbReference>
<dbReference type="InterPro" id="IPR003442">
    <property type="entry name" value="T6A_TsaE"/>
</dbReference>
<evidence type="ECO:0000256" key="10">
    <source>
        <dbReference type="ARBA" id="ARBA00032441"/>
    </source>
</evidence>
<feature type="region of interest" description="Disordered" evidence="11">
    <location>
        <begin position="156"/>
        <end position="179"/>
    </location>
</feature>
<evidence type="ECO:0000256" key="2">
    <source>
        <dbReference type="ARBA" id="ARBA00007599"/>
    </source>
</evidence>
<keyword evidence="7" id="KW-0547">Nucleotide-binding</keyword>
<feature type="compositionally biased region" description="Basic residues" evidence="11">
    <location>
        <begin position="170"/>
        <end position="179"/>
    </location>
</feature>
<name>A0A1G2LBX9_9BACT</name>
<dbReference type="InterPro" id="IPR027417">
    <property type="entry name" value="P-loop_NTPase"/>
</dbReference>
<evidence type="ECO:0000313" key="13">
    <source>
        <dbReference type="Proteomes" id="UP000176705"/>
    </source>
</evidence>
<keyword evidence="5" id="KW-0819">tRNA processing</keyword>
<dbReference type="Proteomes" id="UP000176705">
    <property type="component" value="Unassembled WGS sequence"/>
</dbReference>
<proteinExistence type="inferred from homology"/>
<evidence type="ECO:0000256" key="11">
    <source>
        <dbReference type="SAM" id="MobiDB-lite"/>
    </source>
</evidence>
<dbReference type="STRING" id="1802280.A3B37_01205"/>
<evidence type="ECO:0000256" key="1">
    <source>
        <dbReference type="ARBA" id="ARBA00004496"/>
    </source>
</evidence>
<comment type="caution">
    <text evidence="12">The sequence shown here is derived from an EMBL/GenBank/DDBJ whole genome shotgun (WGS) entry which is preliminary data.</text>
</comment>
<dbReference type="Gene3D" id="3.40.50.300">
    <property type="entry name" value="P-loop containing nucleotide triphosphate hydrolases"/>
    <property type="match status" value="1"/>
</dbReference>
<keyword evidence="12" id="KW-0808">Transferase</keyword>
<evidence type="ECO:0000256" key="4">
    <source>
        <dbReference type="ARBA" id="ARBA00022490"/>
    </source>
</evidence>
<evidence type="ECO:0000313" key="12">
    <source>
        <dbReference type="EMBL" id="OHA09143.1"/>
    </source>
</evidence>
<reference evidence="12 13" key="1">
    <citation type="journal article" date="2016" name="Nat. Commun.">
        <title>Thousands of microbial genomes shed light on interconnected biogeochemical processes in an aquifer system.</title>
        <authorList>
            <person name="Anantharaman K."/>
            <person name="Brown C.T."/>
            <person name="Hug L.A."/>
            <person name="Sharon I."/>
            <person name="Castelle C.J."/>
            <person name="Probst A.J."/>
            <person name="Thomas B.C."/>
            <person name="Singh A."/>
            <person name="Wilkins M.J."/>
            <person name="Karaoz U."/>
            <person name="Brodie E.L."/>
            <person name="Williams K.H."/>
            <person name="Hubbard S.S."/>
            <person name="Banfield J.F."/>
        </authorList>
    </citation>
    <scope>NUCLEOTIDE SEQUENCE [LARGE SCALE GENOMIC DNA]</scope>
</reference>
<dbReference type="AlphaFoldDB" id="A0A1G2LBX9"/>
<evidence type="ECO:0000256" key="9">
    <source>
        <dbReference type="ARBA" id="ARBA00022842"/>
    </source>
</evidence>
<comment type="similarity">
    <text evidence="2">Belongs to the TsaE family.</text>
</comment>
<evidence type="ECO:0000256" key="5">
    <source>
        <dbReference type="ARBA" id="ARBA00022694"/>
    </source>
</evidence>
<protein>
    <recommendedName>
        <fullName evidence="3">tRNA threonylcarbamoyladenosine biosynthesis protein TsaE</fullName>
    </recommendedName>
    <alternativeName>
        <fullName evidence="10">t(6)A37 threonylcarbamoyladenosine biosynthesis protein TsaE</fullName>
    </alternativeName>
</protein>
<evidence type="ECO:0000256" key="3">
    <source>
        <dbReference type="ARBA" id="ARBA00019010"/>
    </source>
</evidence>
<keyword evidence="4" id="KW-0963">Cytoplasm</keyword>
<sequence length="179" mass="20665">MAAFVSRGPRDTVRFAQKVLAQAKRRRVRPIILALSGELGSGKTTFVRGLAAALGIREKIQSPTFVLMRTYPIQKQFHHFHHFIHIDAYRLERPAEARRLGLADIFRDRDAVVVIEWAERIKKPIPQPAVWIYCKHGRKLQERIIEIKNKKSTFVPLSPRYHPGPEPRRMTGRGKSKNT</sequence>
<dbReference type="NCBIfam" id="TIGR00150">
    <property type="entry name" value="T6A_YjeE"/>
    <property type="match status" value="1"/>
</dbReference>
<keyword evidence="9" id="KW-0460">Magnesium</keyword>
<comment type="subcellular location">
    <subcellularLocation>
        <location evidence="1">Cytoplasm</location>
    </subcellularLocation>
</comment>
<dbReference type="GO" id="GO:0046872">
    <property type="term" value="F:metal ion binding"/>
    <property type="evidence" value="ECO:0007669"/>
    <property type="project" value="UniProtKB-KW"/>
</dbReference>
<accession>A0A1G2LBX9</accession>
<keyword evidence="6" id="KW-0479">Metal-binding</keyword>
<dbReference type="GO" id="GO:0002949">
    <property type="term" value="P:tRNA threonylcarbamoyladenosine modification"/>
    <property type="evidence" value="ECO:0007669"/>
    <property type="project" value="InterPro"/>
</dbReference>
<dbReference type="SUPFAM" id="SSF52540">
    <property type="entry name" value="P-loop containing nucleoside triphosphate hydrolases"/>
    <property type="match status" value="1"/>
</dbReference>
<dbReference type="PANTHER" id="PTHR33540:SF2">
    <property type="entry name" value="TRNA THREONYLCARBAMOYLADENOSINE BIOSYNTHESIS PROTEIN TSAE"/>
    <property type="match status" value="1"/>
</dbReference>
<dbReference type="GO" id="GO:0016740">
    <property type="term" value="F:transferase activity"/>
    <property type="evidence" value="ECO:0007669"/>
    <property type="project" value="UniProtKB-KW"/>
</dbReference>
<dbReference type="PANTHER" id="PTHR33540">
    <property type="entry name" value="TRNA THREONYLCARBAMOYLADENOSINE BIOSYNTHESIS PROTEIN TSAE"/>
    <property type="match status" value="1"/>
</dbReference>
<dbReference type="Pfam" id="PF02367">
    <property type="entry name" value="TsaE"/>
    <property type="match status" value="1"/>
</dbReference>
<organism evidence="12 13">
    <name type="scientific">Candidatus Sungbacteria bacterium RIFCSPLOWO2_01_FULL_59_16</name>
    <dbReference type="NCBI Taxonomy" id="1802280"/>
    <lineage>
        <taxon>Bacteria</taxon>
        <taxon>Candidatus Sungiibacteriota</taxon>
    </lineage>
</organism>